<proteinExistence type="predicted"/>
<reference evidence="1" key="1">
    <citation type="submission" date="2014-11" db="EMBL/GenBank/DDBJ databases">
        <authorList>
            <person name="Amaro Gonzalez C."/>
        </authorList>
    </citation>
    <scope>NUCLEOTIDE SEQUENCE</scope>
</reference>
<dbReference type="EMBL" id="GBXM01075599">
    <property type="protein sequence ID" value="JAH32978.1"/>
    <property type="molecule type" value="Transcribed_RNA"/>
</dbReference>
<evidence type="ECO:0000313" key="1">
    <source>
        <dbReference type="EMBL" id="JAH32978.1"/>
    </source>
</evidence>
<sequence>MLCVVIKVHVQFLTILI</sequence>
<organism evidence="1">
    <name type="scientific">Anguilla anguilla</name>
    <name type="common">European freshwater eel</name>
    <name type="synonym">Muraena anguilla</name>
    <dbReference type="NCBI Taxonomy" id="7936"/>
    <lineage>
        <taxon>Eukaryota</taxon>
        <taxon>Metazoa</taxon>
        <taxon>Chordata</taxon>
        <taxon>Craniata</taxon>
        <taxon>Vertebrata</taxon>
        <taxon>Euteleostomi</taxon>
        <taxon>Actinopterygii</taxon>
        <taxon>Neopterygii</taxon>
        <taxon>Teleostei</taxon>
        <taxon>Anguilliformes</taxon>
        <taxon>Anguillidae</taxon>
        <taxon>Anguilla</taxon>
    </lineage>
</organism>
<name>A0A0E9RXK8_ANGAN</name>
<accession>A0A0E9RXK8</accession>
<dbReference type="AlphaFoldDB" id="A0A0E9RXK8"/>
<reference evidence="1" key="2">
    <citation type="journal article" date="2015" name="Fish Shellfish Immunol.">
        <title>Early steps in the European eel (Anguilla anguilla)-Vibrio vulnificus interaction in the gills: Role of the RtxA13 toxin.</title>
        <authorList>
            <person name="Callol A."/>
            <person name="Pajuelo D."/>
            <person name="Ebbesson L."/>
            <person name="Teles M."/>
            <person name="MacKenzie S."/>
            <person name="Amaro C."/>
        </authorList>
    </citation>
    <scope>NUCLEOTIDE SEQUENCE</scope>
</reference>
<protein>
    <submittedName>
        <fullName evidence="1">Uncharacterized protein</fullName>
    </submittedName>
</protein>